<organism evidence="1 2">
    <name type="scientific">Variovorax dokdonensis</name>
    <dbReference type="NCBI Taxonomy" id="344883"/>
    <lineage>
        <taxon>Bacteria</taxon>
        <taxon>Pseudomonadati</taxon>
        <taxon>Pseudomonadota</taxon>
        <taxon>Betaproteobacteria</taxon>
        <taxon>Burkholderiales</taxon>
        <taxon>Comamonadaceae</taxon>
        <taxon>Variovorax</taxon>
    </lineage>
</organism>
<dbReference type="Proteomes" id="UP001174908">
    <property type="component" value="Unassembled WGS sequence"/>
</dbReference>
<sequence>MNKEERLRNSAPIRASHGVRHGRVAHGGALATLPTWLSDSLSCGMLRSRNCLSPLLRDELPFHLLISELSAKPPAA</sequence>
<proteinExistence type="predicted"/>
<keyword evidence="2" id="KW-1185">Reference proteome</keyword>
<name>A0ABT7NA73_9BURK</name>
<evidence type="ECO:0000313" key="1">
    <source>
        <dbReference type="EMBL" id="MDM0044846.1"/>
    </source>
</evidence>
<dbReference type="EMBL" id="JASZYV010000002">
    <property type="protein sequence ID" value="MDM0044846.1"/>
    <property type="molecule type" value="Genomic_DNA"/>
</dbReference>
<reference evidence="1" key="1">
    <citation type="submission" date="2023-06" db="EMBL/GenBank/DDBJ databases">
        <authorList>
            <person name="Jiang Y."/>
            <person name="Liu Q."/>
        </authorList>
    </citation>
    <scope>NUCLEOTIDE SEQUENCE</scope>
    <source>
        <strain evidence="1">CGMCC 1.12089</strain>
    </source>
</reference>
<comment type="caution">
    <text evidence="1">The sequence shown here is derived from an EMBL/GenBank/DDBJ whole genome shotgun (WGS) entry which is preliminary data.</text>
</comment>
<protein>
    <submittedName>
        <fullName evidence="1">Uncharacterized protein</fullName>
    </submittedName>
</protein>
<accession>A0ABT7NA73</accession>
<gene>
    <name evidence="1" type="ORF">QTH91_10155</name>
</gene>
<evidence type="ECO:0000313" key="2">
    <source>
        <dbReference type="Proteomes" id="UP001174908"/>
    </source>
</evidence>
<dbReference type="RefSeq" id="WP_286659959.1">
    <property type="nucleotide sequence ID" value="NZ_JASZYV010000002.1"/>
</dbReference>